<dbReference type="Proteomes" id="UP000176834">
    <property type="component" value="Unassembled WGS sequence"/>
</dbReference>
<protein>
    <recommendedName>
        <fullName evidence="4">DUF11 domain-containing protein</fullName>
    </recommendedName>
</protein>
<evidence type="ECO:0000313" key="2">
    <source>
        <dbReference type="EMBL" id="OGN06251.1"/>
    </source>
</evidence>
<reference evidence="2 3" key="1">
    <citation type="journal article" date="2016" name="Nat. Commun.">
        <title>Thousands of microbial genomes shed light on interconnected biogeochemical processes in an aquifer system.</title>
        <authorList>
            <person name="Anantharaman K."/>
            <person name="Brown C.T."/>
            <person name="Hug L.A."/>
            <person name="Sharon I."/>
            <person name="Castelle C.J."/>
            <person name="Probst A.J."/>
            <person name="Thomas B.C."/>
            <person name="Singh A."/>
            <person name="Wilkins M.J."/>
            <person name="Karaoz U."/>
            <person name="Brodie E.L."/>
            <person name="Williams K.H."/>
            <person name="Hubbard S.S."/>
            <person name="Banfield J.F."/>
        </authorList>
    </citation>
    <scope>NUCLEOTIDE SEQUENCE [LARGE SCALE GENOMIC DNA]</scope>
</reference>
<keyword evidence="1" id="KW-1133">Transmembrane helix</keyword>
<gene>
    <name evidence="2" type="ORF">A3B86_03985</name>
</gene>
<keyword evidence="1" id="KW-0472">Membrane</keyword>
<dbReference type="AlphaFoldDB" id="A0A1F8EZE7"/>
<accession>A0A1F8EZE7</accession>
<sequence>MTIRVLKYLVLLAFVLLIVAISSFWFYGPSFREKDVVLELGGPTQVKSGEEVVYKLKYDNQTRSTLHNLKFTFSYPEGSTLLVDGQVTENYTEKFELEELMPGVKGEKEFKAFLIGERGDIKVAKIEVEFSAGSLTSTFEKSVTLSATIVSTPIDLTLVASPNIISGGLVDYILDYRNGSDEDAVDLMVEFNYPDGLRFSNFSPSPGSGNNTWLIKSLKKGSGGRISVSGVLTGNEGDHKIVSVKLKRKIGGDYVDYQTASADTVISNPLLGLEVSANNSSDYSASLGERLNYVLKYSNNYSESIINLNLTLKLEGDMFDLSSIDTRGGLFDESSRTITWNSSVILAFYNLPSNANGQVNFSVNLKSSFPSNLPGSSQDRFVKVSAKLGTFNVPPGVDGNEVSISASNITKIGTQPTFNQYFNYDENNKAFRIYWQLTNPGNEFQNVKVMAKLPADMEWVGETQTTENQVSSSFDSGTSEISWNLAKLPYGTGVVTPKYEASFIVKAKADAPTVILENSRFFGQDSFTKQEIIINRGNLNQN</sequence>
<evidence type="ECO:0000313" key="3">
    <source>
        <dbReference type="Proteomes" id="UP000176834"/>
    </source>
</evidence>
<proteinExistence type="predicted"/>
<organism evidence="2 3">
    <name type="scientific">Candidatus Yanofskybacteria bacterium RIFCSPHIGHO2_02_FULL_38_22b</name>
    <dbReference type="NCBI Taxonomy" id="1802673"/>
    <lineage>
        <taxon>Bacteria</taxon>
        <taxon>Candidatus Yanofskyibacteriota</taxon>
    </lineage>
</organism>
<dbReference type="EMBL" id="MGJN01000020">
    <property type="protein sequence ID" value="OGN06251.1"/>
    <property type="molecule type" value="Genomic_DNA"/>
</dbReference>
<evidence type="ECO:0008006" key="4">
    <source>
        <dbReference type="Google" id="ProtNLM"/>
    </source>
</evidence>
<comment type="caution">
    <text evidence="2">The sequence shown here is derived from an EMBL/GenBank/DDBJ whole genome shotgun (WGS) entry which is preliminary data.</text>
</comment>
<evidence type="ECO:0000256" key="1">
    <source>
        <dbReference type="SAM" id="Phobius"/>
    </source>
</evidence>
<name>A0A1F8EZE7_9BACT</name>
<keyword evidence="1" id="KW-0812">Transmembrane</keyword>
<feature type="transmembrane region" description="Helical" evidence="1">
    <location>
        <begin position="5"/>
        <end position="27"/>
    </location>
</feature>